<evidence type="ECO:0000256" key="1">
    <source>
        <dbReference type="ARBA" id="ARBA00010894"/>
    </source>
</evidence>
<sequence length="100" mass="11350">MFVVGNVLLGIATVLDYALWLYMWIIIARALISWVNPDPWNPIVQFLDRATEPVLSPIRRRIGWRMGVGVDLSPLVAILAITFLQYAVVQSLKDLALRMN</sequence>
<dbReference type="InterPro" id="IPR003425">
    <property type="entry name" value="CCB3/YggT"/>
</dbReference>
<dbReference type="KEGG" id="nio:NITINOP_0286"/>
<dbReference type="OrthoDB" id="47652at2"/>
<dbReference type="Pfam" id="PF02325">
    <property type="entry name" value="CCB3_YggT"/>
    <property type="match status" value="1"/>
</dbReference>
<dbReference type="AlphaFoldDB" id="A0A0S4KQ18"/>
<evidence type="ECO:0008006" key="5">
    <source>
        <dbReference type="Google" id="ProtNLM"/>
    </source>
</evidence>
<dbReference type="PANTHER" id="PTHR33219:SF14">
    <property type="entry name" value="PROTEIN COFACTOR ASSEMBLY OF COMPLEX C SUBUNIT B CCB3, CHLOROPLASTIC-RELATED"/>
    <property type="match status" value="1"/>
</dbReference>
<evidence type="ECO:0000313" key="4">
    <source>
        <dbReference type="Proteomes" id="UP000066284"/>
    </source>
</evidence>
<keyword evidence="2" id="KW-0812">Transmembrane</keyword>
<keyword evidence="2" id="KW-0472">Membrane</keyword>
<keyword evidence="4" id="KW-1185">Reference proteome</keyword>
<keyword evidence="2" id="KW-1133">Transmembrane helix</keyword>
<protein>
    <recommendedName>
        <fullName evidence="5">YggT family protein</fullName>
    </recommendedName>
</protein>
<organism evidence="3 4">
    <name type="scientific">Candidatus Nitrospira inopinata</name>
    <dbReference type="NCBI Taxonomy" id="1715989"/>
    <lineage>
        <taxon>Bacteria</taxon>
        <taxon>Pseudomonadati</taxon>
        <taxon>Nitrospirota</taxon>
        <taxon>Nitrospiria</taxon>
        <taxon>Nitrospirales</taxon>
        <taxon>Nitrospiraceae</taxon>
        <taxon>Nitrospira</taxon>
    </lineage>
</organism>
<dbReference type="Proteomes" id="UP000066284">
    <property type="component" value="Chromosome 1"/>
</dbReference>
<dbReference type="RefSeq" id="WP_062482249.1">
    <property type="nucleotide sequence ID" value="NZ_LN885086.1"/>
</dbReference>
<dbReference type="PANTHER" id="PTHR33219">
    <property type="entry name" value="YLMG HOMOLOG PROTEIN 2, CHLOROPLASTIC"/>
    <property type="match status" value="1"/>
</dbReference>
<feature type="transmembrane region" description="Helical" evidence="2">
    <location>
        <begin position="72"/>
        <end position="89"/>
    </location>
</feature>
<name>A0A0S4KQ18_9BACT</name>
<gene>
    <name evidence="3" type="ORF">NITINOP_0286</name>
</gene>
<proteinExistence type="inferred from homology"/>
<dbReference type="STRING" id="1715989.NITINOP_0286"/>
<evidence type="ECO:0000313" key="3">
    <source>
        <dbReference type="EMBL" id="CUQ65262.1"/>
    </source>
</evidence>
<feature type="transmembrane region" description="Helical" evidence="2">
    <location>
        <begin position="7"/>
        <end position="32"/>
    </location>
</feature>
<comment type="similarity">
    <text evidence="1">Belongs to the YggT family.</text>
</comment>
<dbReference type="GO" id="GO:0016020">
    <property type="term" value="C:membrane"/>
    <property type="evidence" value="ECO:0007669"/>
    <property type="project" value="InterPro"/>
</dbReference>
<evidence type="ECO:0000256" key="2">
    <source>
        <dbReference type="SAM" id="Phobius"/>
    </source>
</evidence>
<reference evidence="4" key="1">
    <citation type="submission" date="2015-09" db="EMBL/GenBank/DDBJ databases">
        <authorList>
            <person name="Daims H."/>
        </authorList>
    </citation>
    <scope>NUCLEOTIDE SEQUENCE [LARGE SCALE GENOMIC DNA]</scope>
</reference>
<dbReference type="EMBL" id="LN885086">
    <property type="protein sequence ID" value="CUQ65262.1"/>
    <property type="molecule type" value="Genomic_DNA"/>
</dbReference>
<accession>A0A0S4KQ18</accession>